<sequence>MKPYNKKIDFLVILIAFLSTIIATVSLFYTKDFSAGDSIKTISGQTINLYGRGVYKNDSLSMAVQAKGQDLVTLFFGVPFLLYSVKLNKKETLLGRFLLTGALAYFLYTYTIYCFAESYNFLFIGYVAIMGLSFYAFVGCMTTFKLGRINENFNKKIPTKYLGISNIIFALLIGLNWVRRLAPAEVGKYLDHYTTLPIQALDLGIVLPTIIFSAIMLMRRHSWGYLLTPIITFKGLTLLIALDAMIIFMIANGVEVAIADLTIFPLYTLVVAFNFYLIVKNIKDQENVAKD</sequence>
<dbReference type="GeneID" id="98320066"/>
<comment type="caution">
    <text evidence="2">The sequence shown here is derived from an EMBL/GenBank/DDBJ whole genome shotgun (WGS) entry which is preliminary data.</text>
</comment>
<dbReference type="AlphaFoldDB" id="A0A0R1VQS2"/>
<proteinExistence type="predicted"/>
<feature type="transmembrane region" description="Helical" evidence="1">
    <location>
        <begin position="257"/>
        <end position="279"/>
    </location>
</feature>
<organism evidence="2 3">
    <name type="scientific">Liquorilactobacillus ghanensis DSM 18630</name>
    <dbReference type="NCBI Taxonomy" id="1423750"/>
    <lineage>
        <taxon>Bacteria</taxon>
        <taxon>Bacillati</taxon>
        <taxon>Bacillota</taxon>
        <taxon>Bacilli</taxon>
        <taxon>Lactobacillales</taxon>
        <taxon>Lactobacillaceae</taxon>
        <taxon>Liquorilactobacillus</taxon>
    </lineage>
</organism>
<keyword evidence="1" id="KW-1133">Transmembrane helix</keyword>
<gene>
    <name evidence="2" type="ORF">FC89_GL002415</name>
</gene>
<dbReference type="STRING" id="1423750.FC89_GL002415"/>
<dbReference type="EMBL" id="AZGB01000030">
    <property type="protein sequence ID" value="KRM04012.1"/>
    <property type="molecule type" value="Genomic_DNA"/>
</dbReference>
<name>A0A0R1VQS2_9LACO</name>
<keyword evidence="1" id="KW-0812">Transmembrane</keyword>
<dbReference type="Proteomes" id="UP000051451">
    <property type="component" value="Unassembled WGS sequence"/>
</dbReference>
<dbReference type="RefSeq" id="WP_057872752.1">
    <property type="nucleotide sequence ID" value="NZ_AZGB01000030.1"/>
</dbReference>
<keyword evidence="3" id="KW-1185">Reference proteome</keyword>
<keyword evidence="1" id="KW-0472">Membrane</keyword>
<evidence type="ECO:0000313" key="3">
    <source>
        <dbReference type="Proteomes" id="UP000051451"/>
    </source>
</evidence>
<feature type="transmembrane region" description="Helical" evidence="1">
    <location>
        <begin position="198"/>
        <end position="218"/>
    </location>
</feature>
<dbReference type="OrthoDB" id="3260635at2"/>
<accession>A0A0R1VQS2</accession>
<feature type="transmembrane region" description="Helical" evidence="1">
    <location>
        <begin position="161"/>
        <end position="178"/>
    </location>
</feature>
<evidence type="ECO:0000313" key="2">
    <source>
        <dbReference type="EMBL" id="KRM04012.1"/>
    </source>
</evidence>
<feature type="transmembrane region" description="Helical" evidence="1">
    <location>
        <begin position="12"/>
        <end position="30"/>
    </location>
</feature>
<evidence type="ECO:0000256" key="1">
    <source>
        <dbReference type="SAM" id="Phobius"/>
    </source>
</evidence>
<feature type="transmembrane region" description="Helical" evidence="1">
    <location>
        <begin position="119"/>
        <end position="140"/>
    </location>
</feature>
<protein>
    <submittedName>
        <fullName evidence="2">Uncharacterized protein</fullName>
    </submittedName>
</protein>
<feature type="transmembrane region" description="Helical" evidence="1">
    <location>
        <begin position="97"/>
        <end position="113"/>
    </location>
</feature>
<feature type="transmembrane region" description="Helical" evidence="1">
    <location>
        <begin position="230"/>
        <end position="251"/>
    </location>
</feature>
<dbReference type="PATRIC" id="fig|1423750.3.peg.2457"/>
<reference evidence="2 3" key="1">
    <citation type="journal article" date="2015" name="Genome Announc.">
        <title>Expanding the biotechnology potential of lactobacilli through comparative genomics of 213 strains and associated genera.</title>
        <authorList>
            <person name="Sun Z."/>
            <person name="Harris H.M."/>
            <person name="McCann A."/>
            <person name="Guo C."/>
            <person name="Argimon S."/>
            <person name="Zhang W."/>
            <person name="Yang X."/>
            <person name="Jeffery I.B."/>
            <person name="Cooney J.C."/>
            <person name="Kagawa T.F."/>
            <person name="Liu W."/>
            <person name="Song Y."/>
            <person name="Salvetti E."/>
            <person name="Wrobel A."/>
            <person name="Rasinkangas P."/>
            <person name="Parkhill J."/>
            <person name="Rea M.C."/>
            <person name="O'Sullivan O."/>
            <person name="Ritari J."/>
            <person name="Douillard F.P."/>
            <person name="Paul Ross R."/>
            <person name="Yang R."/>
            <person name="Briner A.E."/>
            <person name="Felis G.E."/>
            <person name="de Vos W.M."/>
            <person name="Barrangou R."/>
            <person name="Klaenhammer T.R."/>
            <person name="Caufield P.W."/>
            <person name="Cui Y."/>
            <person name="Zhang H."/>
            <person name="O'Toole P.W."/>
        </authorList>
    </citation>
    <scope>NUCLEOTIDE SEQUENCE [LARGE SCALE GENOMIC DNA]</scope>
    <source>
        <strain evidence="2 3">DSM 18630</strain>
    </source>
</reference>